<dbReference type="InterPro" id="IPR011990">
    <property type="entry name" value="TPR-like_helical_dom_sf"/>
</dbReference>
<evidence type="ECO:0000256" key="2">
    <source>
        <dbReference type="SAM" id="MobiDB-lite"/>
    </source>
</evidence>
<dbReference type="PROSITE" id="PS50076">
    <property type="entry name" value="DNAJ_2"/>
    <property type="match status" value="1"/>
</dbReference>
<keyword evidence="1" id="KW-0175">Coiled coil</keyword>
<dbReference type="SUPFAM" id="SSF46565">
    <property type="entry name" value="Chaperone J-domain"/>
    <property type="match status" value="1"/>
</dbReference>
<dbReference type="CDD" id="cd06257">
    <property type="entry name" value="DnaJ"/>
    <property type="match status" value="1"/>
</dbReference>
<dbReference type="Gene3D" id="1.25.40.10">
    <property type="entry name" value="Tetratricopeptide repeat domain"/>
    <property type="match status" value="1"/>
</dbReference>
<dbReference type="InterPro" id="IPR052758">
    <property type="entry name" value="SRC_co-chaperone"/>
</dbReference>
<dbReference type="eggNOG" id="KOG0713">
    <property type="taxonomic scope" value="Eukaryota"/>
</dbReference>
<dbReference type="InterPro" id="IPR036869">
    <property type="entry name" value="J_dom_sf"/>
</dbReference>
<evidence type="ECO:0000256" key="1">
    <source>
        <dbReference type="SAM" id="Coils"/>
    </source>
</evidence>
<dbReference type="SMART" id="SM00271">
    <property type="entry name" value="DnaJ"/>
    <property type="match status" value="1"/>
</dbReference>
<dbReference type="Gene3D" id="1.10.287.110">
    <property type="entry name" value="DnaJ domain"/>
    <property type="match status" value="1"/>
</dbReference>
<dbReference type="Pfam" id="PF00226">
    <property type="entry name" value="DnaJ"/>
    <property type="match status" value="1"/>
</dbReference>
<protein>
    <submittedName>
        <fullName evidence="4">Heat shock protein 40 like protein/ DnaJ domain containing protein</fullName>
    </submittedName>
</protein>
<dbReference type="SUPFAM" id="SSF48452">
    <property type="entry name" value="TPR-like"/>
    <property type="match status" value="1"/>
</dbReference>
<dbReference type="STRING" id="2880.D7FXR4"/>
<dbReference type="PRINTS" id="PR00625">
    <property type="entry name" value="JDOMAIN"/>
</dbReference>
<feature type="compositionally biased region" description="Basic and acidic residues" evidence="2">
    <location>
        <begin position="292"/>
        <end position="309"/>
    </location>
</feature>
<dbReference type="Proteomes" id="UP000002630">
    <property type="component" value="Unassembled WGS sequence"/>
</dbReference>
<gene>
    <name evidence="4" type="ORF">Esi_0330_0009</name>
</gene>
<name>D7FXR4_ECTSI</name>
<feature type="coiled-coil region" evidence="1">
    <location>
        <begin position="207"/>
        <end position="243"/>
    </location>
</feature>
<dbReference type="OrthoDB" id="445556at2759"/>
<organism evidence="4 5">
    <name type="scientific">Ectocarpus siliculosus</name>
    <name type="common">Brown alga</name>
    <name type="synonym">Conferva siliculosa</name>
    <dbReference type="NCBI Taxonomy" id="2880"/>
    <lineage>
        <taxon>Eukaryota</taxon>
        <taxon>Sar</taxon>
        <taxon>Stramenopiles</taxon>
        <taxon>Ochrophyta</taxon>
        <taxon>PX clade</taxon>
        <taxon>Phaeophyceae</taxon>
        <taxon>Ectocarpales</taxon>
        <taxon>Ectocarpaceae</taxon>
        <taxon>Ectocarpus</taxon>
    </lineage>
</organism>
<dbReference type="PANTHER" id="PTHR44200:SF1">
    <property type="entry name" value="DNAJ HOMOLOG SUBFAMILY C MEMBER 7"/>
    <property type="match status" value="1"/>
</dbReference>
<feature type="region of interest" description="Disordered" evidence="2">
    <location>
        <begin position="381"/>
        <end position="412"/>
    </location>
</feature>
<feature type="domain" description="J" evidence="3">
    <location>
        <begin position="325"/>
        <end position="390"/>
    </location>
</feature>
<accession>D7FXR4</accession>
<proteinExistence type="predicted"/>
<dbReference type="InterPro" id="IPR018253">
    <property type="entry name" value="DnaJ_domain_CS"/>
</dbReference>
<dbReference type="AlphaFoldDB" id="D7FXR4"/>
<keyword evidence="4" id="KW-0346">Stress response</keyword>
<dbReference type="EMBL" id="FN649760">
    <property type="protein sequence ID" value="CBJ32327.1"/>
    <property type="molecule type" value="Genomic_DNA"/>
</dbReference>
<dbReference type="PANTHER" id="PTHR44200">
    <property type="entry name" value="DNAJ HOMOLOG SUBFAMILY C MEMBER 7"/>
    <property type="match status" value="1"/>
</dbReference>
<feature type="region of interest" description="Disordered" evidence="2">
    <location>
        <begin position="292"/>
        <end position="320"/>
    </location>
</feature>
<feature type="coiled-coil region" evidence="1">
    <location>
        <begin position="144"/>
        <end position="173"/>
    </location>
</feature>
<dbReference type="InterPro" id="IPR001623">
    <property type="entry name" value="DnaJ_domain"/>
</dbReference>
<dbReference type="InParanoid" id="D7FXR4"/>
<dbReference type="PROSITE" id="PS00636">
    <property type="entry name" value="DNAJ_1"/>
    <property type="match status" value="1"/>
</dbReference>
<evidence type="ECO:0000313" key="4">
    <source>
        <dbReference type="EMBL" id="CBJ32327.1"/>
    </source>
</evidence>
<keyword evidence="5" id="KW-1185">Reference proteome</keyword>
<reference evidence="4 5" key="1">
    <citation type="journal article" date="2010" name="Nature">
        <title>The Ectocarpus genome and the independent evolution of multicellularity in brown algae.</title>
        <authorList>
            <person name="Cock J.M."/>
            <person name="Sterck L."/>
            <person name="Rouze P."/>
            <person name="Scornet D."/>
            <person name="Allen A.E."/>
            <person name="Amoutzias G."/>
            <person name="Anthouard V."/>
            <person name="Artiguenave F."/>
            <person name="Aury J.M."/>
            <person name="Badger J.H."/>
            <person name="Beszteri B."/>
            <person name="Billiau K."/>
            <person name="Bonnet E."/>
            <person name="Bothwell J.H."/>
            <person name="Bowler C."/>
            <person name="Boyen C."/>
            <person name="Brownlee C."/>
            <person name="Carrano C.J."/>
            <person name="Charrier B."/>
            <person name="Cho G.Y."/>
            <person name="Coelho S.M."/>
            <person name="Collen J."/>
            <person name="Corre E."/>
            <person name="Da Silva C."/>
            <person name="Delage L."/>
            <person name="Delaroque N."/>
            <person name="Dittami S.M."/>
            <person name="Doulbeau S."/>
            <person name="Elias M."/>
            <person name="Farnham G."/>
            <person name="Gachon C.M."/>
            <person name="Gschloessl B."/>
            <person name="Heesch S."/>
            <person name="Jabbari K."/>
            <person name="Jubin C."/>
            <person name="Kawai H."/>
            <person name="Kimura K."/>
            <person name="Kloareg B."/>
            <person name="Kupper F.C."/>
            <person name="Lang D."/>
            <person name="Le Bail A."/>
            <person name="Leblanc C."/>
            <person name="Lerouge P."/>
            <person name="Lohr M."/>
            <person name="Lopez P.J."/>
            <person name="Martens C."/>
            <person name="Maumus F."/>
            <person name="Michel G."/>
            <person name="Miranda-Saavedra D."/>
            <person name="Morales J."/>
            <person name="Moreau H."/>
            <person name="Motomura T."/>
            <person name="Nagasato C."/>
            <person name="Napoli C.A."/>
            <person name="Nelson D.R."/>
            <person name="Nyvall-Collen P."/>
            <person name="Peters A.F."/>
            <person name="Pommier C."/>
            <person name="Potin P."/>
            <person name="Poulain J."/>
            <person name="Quesneville H."/>
            <person name="Read B."/>
            <person name="Rensing S.A."/>
            <person name="Ritter A."/>
            <person name="Rousvoal S."/>
            <person name="Samanta M."/>
            <person name="Samson G."/>
            <person name="Schroeder D.C."/>
            <person name="Segurens B."/>
            <person name="Strittmatter M."/>
            <person name="Tonon T."/>
            <person name="Tregear J.W."/>
            <person name="Valentin K."/>
            <person name="von Dassow P."/>
            <person name="Yamagishi T."/>
            <person name="Van de Peer Y."/>
            <person name="Wincker P."/>
        </authorList>
    </citation>
    <scope>NUCLEOTIDE SEQUENCE [LARGE SCALE GENOMIC DNA]</scope>
    <source>
        <strain evidence="5">Ec32 / CCAP1310/4</strain>
    </source>
</reference>
<sequence length="412" mass="48865">MTDLQERRLADLMLWEASISAVLYVSRNEDEIKSPRTKKCVAILDRLAYGTWKCCWWAVDSAWKTITRYFQSYMDEVGVVHPKWDEVADELERCRREPMWKALRKKAQNHVRLQEWELAIEDFRRYLSNVGLCHKTSCEVSEELRHCRRELKAKEEKAKAADENRKKELLRTARNHKCLEQWESAIADYQRYLNDVGVRHPTWHEVADELDECRQKVEEKRVKAAEEKRKKVEDEKRKELLRKARSHKSSEQWELAITHYLKYLNDVGDGHPTSVEVAQELDYCRQEQAKVRAAEEERKAEDRRRKAADEAAQEEAVRAEGSGGGHYATLWVRSNAPRNKIKEAYRKLALRHHPDKNPGNSDAARQFRAINEAYEVLKDQGTRREYNRKLDDEERLAHNRRYDDFMRRRATS</sequence>
<evidence type="ECO:0000259" key="3">
    <source>
        <dbReference type="PROSITE" id="PS50076"/>
    </source>
</evidence>
<evidence type="ECO:0000313" key="5">
    <source>
        <dbReference type="Proteomes" id="UP000002630"/>
    </source>
</evidence>